<dbReference type="Proteomes" id="UP000663193">
    <property type="component" value="Chromosome 15"/>
</dbReference>
<accession>A0A7U2I4W1</accession>
<dbReference type="EMBL" id="CP069037">
    <property type="protein sequence ID" value="QRD03486.1"/>
    <property type="molecule type" value="Genomic_DNA"/>
</dbReference>
<gene>
    <name evidence="1" type="ORF">JI435_102660</name>
</gene>
<dbReference type="AlphaFoldDB" id="A0A7U2I4W1"/>
<dbReference type="VEuPathDB" id="FungiDB:JI435_102660"/>
<name>A0A7U2I4W1_PHANO</name>
<sequence>MKFTSGSLMGLCLLGLKVTGVLSAALEANVNAG</sequence>
<organism evidence="1 2">
    <name type="scientific">Phaeosphaeria nodorum (strain SN15 / ATCC MYA-4574 / FGSC 10173)</name>
    <name type="common">Glume blotch fungus</name>
    <name type="synonym">Parastagonospora nodorum</name>
    <dbReference type="NCBI Taxonomy" id="321614"/>
    <lineage>
        <taxon>Eukaryota</taxon>
        <taxon>Fungi</taxon>
        <taxon>Dikarya</taxon>
        <taxon>Ascomycota</taxon>
        <taxon>Pezizomycotina</taxon>
        <taxon>Dothideomycetes</taxon>
        <taxon>Pleosporomycetidae</taxon>
        <taxon>Pleosporales</taxon>
        <taxon>Pleosporineae</taxon>
        <taxon>Phaeosphaeriaceae</taxon>
        <taxon>Parastagonospora</taxon>
    </lineage>
</organism>
<feature type="non-terminal residue" evidence="1">
    <location>
        <position position="33"/>
    </location>
</feature>
<proteinExistence type="predicted"/>
<evidence type="ECO:0000313" key="2">
    <source>
        <dbReference type="Proteomes" id="UP000663193"/>
    </source>
</evidence>
<protein>
    <submittedName>
        <fullName evidence="1">Uncharacterized protein</fullName>
    </submittedName>
</protein>
<reference evidence="2" key="1">
    <citation type="journal article" date="2021" name="BMC Genomics">
        <title>Chromosome-level genome assembly and manually-curated proteome of model necrotroph Parastagonospora nodorum Sn15 reveals a genome-wide trove of candidate effector homologs, and redundancy of virulence-related functions within an accessory chromosome.</title>
        <authorList>
            <person name="Bertazzoni S."/>
            <person name="Jones D.A.B."/>
            <person name="Phan H.T."/>
            <person name="Tan K.-C."/>
            <person name="Hane J.K."/>
        </authorList>
    </citation>
    <scope>NUCLEOTIDE SEQUENCE [LARGE SCALE GENOMIC DNA]</scope>
    <source>
        <strain evidence="2">SN15 / ATCC MYA-4574 / FGSC 10173)</strain>
    </source>
</reference>
<keyword evidence="2" id="KW-1185">Reference proteome</keyword>
<evidence type="ECO:0000313" key="1">
    <source>
        <dbReference type="EMBL" id="QRD03486.1"/>
    </source>
</evidence>